<proteinExistence type="predicted"/>
<keyword evidence="1" id="KW-0732">Signal</keyword>
<feature type="signal peptide" evidence="1">
    <location>
        <begin position="1"/>
        <end position="18"/>
    </location>
</feature>
<evidence type="ECO:0000313" key="2">
    <source>
        <dbReference type="EMBL" id="CAH3040453.1"/>
    </source>
</evidence>
<keyword evidence="3" id="KW-1185">Reference proteome</keyword>
<name>A0ABN8N4U9_9CNID</name>
<evidence type="ECO:0000313" key="3">
    <source>
        <dbReference type="Proteomes" id="UP001159427"/>
    </source>
</evidence>
<reference evidence="2 3" key="1">
    <citation type="submission" date="2022-05" db="EMBL/GenBank/DDBJ databases">
        <authorList>
            <consortium name="Genoscope - CEA"/>
            <person name="William W."/>
        </authorList>
    </citation>
    <scope>NUCLEOTIDE SEQUENCE [LARGE SCALE GENOMIC DNA]</scope>
</reference>
<feature type="chain" id="PRO_5046884803" evidence="1">
    <location>
        <begin position="19"/>
        <end position="238"/>
    </location>
</feature>
<accession>A0ABN8N4U9</accession>
<dbReference type="Proteomes" id="UP001159427">
    <property type="component" value="Unassembled WGS sequence"/>
</dbReference>
<protein>
    <submittedName>
        <fullName evidence="2">Uncharacterized protein</fullName>
    </submittedName>
</protein>
<gene>
    <name evidence="2" type="ORF">PEVE_00040089</name>
</gene>
<sequence>MYLKSILFVLAILSGSQAKDDKLPKIGDCTYMEYHCDANKCQTDFFKGLQKDPNGDCSAKFKKLINCVIKTVEICVGNVLPESWIENLVHGNFKENTMCLKGGREIPSLLSLDYLCNSSFIPAANNCSRDFHQKFDADKSDPELCSENADAKKCLKNVKETACTFAPKTKPVLDLQLGFSDYNPFCDNNRDPGATGKDQCDEVKDLNNPLNNSPETAGMRIGVLQALLITFLLLFFYV</sequence>
<evidence type="ECO:0000256" key="1">
    <source>
        <dbReference type="SAM" id="SignalP"/>
    </source>
</evidence>
<comment type="caution">
    <text evidence="2">The sequence shown here is derived from an EMBL/GenBank/DDBJ whole genome shotgun (WGS) entry which is preliminary data.</text>
</comment>
<dbReference type="EMBL" id="CALNXI010000722">
    <property type="protein sequence ID" value="CAH3040453.1"/>
    <property type="molecule type" value="Genomic_DNA"/>
</dbReference>
<organism evidence="2 3">
    <name type="scientific">Porites evermanni</name>
    <dbReference type="NCBI Taxonomy" id="104178"/>
    <lineage>
        <taxon>Eukaryota</taxon>
        <taxon>Metazoa</taxon>
        <taxon>Cnidaria</taxon>
        <taxon>Anthozoa</taxon>
        <taxon>Hexacorallia</taxon>
        <taxon>Scleractinia</taxon>
        <taxon>Fungiina</taxon>
        <taxon>Poritidae</taxon>
        <taxon>Porites</taxon>
    </lineage>
</organism>